<dbReference type="Pfam" id="PF00069">
    <property type="entry name" value="Pkinase"/>
    <property type="match status" value="1"/>
</dbReference>
<dbReference type="GO" id="GO:0005524">
    <property type="term" value="F:ATP binding"/>
    <property type="evidence" value="ECO:0007669"/>
    <property type="project" value="UniProtKB-UniRule"/>
</dbReference>
<keyword evidence="5 9" id="KW-0808">Transferase</keyword>
<dbReference type="SMART" id="SM00220">
    <property type="entry name" value="S_TKc"/>
    <property type="match status" value="1"/>
</dbReference>
<dbReference type="PANTHER" id="PTHR48012:SF19">
    <property type="entry name" value="MITOGEN-ACTIVATED PROTEIN KINASE KINASE KINASE KINASE 5"/>
    <property type="match status" value="1"/>
</dbReference>
<evidence type="ECO:0000256" key="4">
    <source>
        <dbReference type="ARBA" id="ARBA00022553"/>
    </source>
</evidence>
<comment type="catalytic activity">
    <reaction evidence="9">
        <text>L-seryl-[protein] + ATP = O-phospho-L-seryl-[protein] + ADP + H(+)</text>
        <dbReference type="Rhea" id="RHEA:17989"/>
        <dbReference type="Rhea" id="RHEA-COMP:9863"/>
        <dbReference type="Rhea" id="RHEA-COMP:11604"/>
        <dbReference type="ChEBI" id="CHEBI:15378"/>
        <dbReference type="ChEBI" id="CHEBI:29999"/>
        <dbReference type="ChEBI" id="CHEBI:30616"/>
        <dbReference type="ChEBI" id="CHEBI:83421"/>
        <dbReference type="ChEBI" id="CHEBI:456216"/>
        <dbReference type="EC" id="2.7.11.1"/>
    </reaction>
</comment>
<comment type="cofactor">
    <cofactor evidence="1 9">
        <name>Mg(2+)</name>
        <dbReference type="ChEBI" id="CHEBI:18420"/>
    </cofactor>
</comment>
<keyword evidence="7 9" id="KW-0418">Kinase</keyword>
<dbReference type="Ensembl" id="ENSBOBT00000013526.1">
    <property type="protein sequence ID" value="ENSBOBP00000013213.1"/>
    <property type="gene ID" value="ENSBOBG00000008255.1"/>
</dbReference>
<reference evidence="14" key="2">
    <citation type="submission" date="2025-09" db="UniProtKB">
        <authorList>
            <consortium name="Ensembl"/>
        </authorList>
    </citation>
    <scope>IDENTIFICATION</scope>
</reference>
<proteinExistence type="inferred from homology"/>
<evidence type="ECO:0000256" key="9">
    <source>
        <dbReference type="PIRNR" id="PIRNR038172"/>
    </source>
</evidence>
<evidence type="ECO:0000256" key="6">
    <source>
        <dbReference type="ARBA" id="ARBA00022741"/>
    </source>
</evidence>
<dbReference type="FunFam" id="1.10.510.10:FF:000031">
    <property type="entry name" value="Mitogen-activated protein kinase kinase kinase kinase"/>
    <property type="match status" value="1"/>
</dbReference>
<keyword evidence="15" id="KW-1185">Reference proteome</keyword>
<evidence type="ECO:0000256" key="7">
    <source>
        <dbReference type="ARBA" id="ARBA00022777"/>
    </source>
</evidence>
<feature type="domain" description="CNH" evidence="13">
    <location>
        <begin position="431"/>
        <end position="743"/>
    </location>
</feature>
<keyword evidence="4" id="KW-0597">Phosphoprotein</keyword>
<evidence type="ECO:0000256" key="8">
    <source>
        <dbReference type="ARBA" id="ARBA00022840"/>
    </source>
</evidence>
<evidence type="ECO:0000256" key="1">
    <source>
        <dbReference type="ARBA" id="ARBA00001946"/>
    </source>
</evidence>
<keyword evidence="3 9" id="KW-0723">Serine/threonine-protein kinase</keyword>
<sequence>RMCKFLCDVTVAASCFSGDDFSLIQQEIYMVKECKHCNIVAYFGSYLSREKLWICMEYCGGGSLQDIYHVTGPLSELQIAYVCRETLQGLAYLHMKGKMHRDIKGANILLTDHGDVKLADFGVAAKITATIAKRKSFIGTPYWMAPEVAAVEKNGGYNQLCDIWAVGITAIELAELQPPMFDLHPMRALFLMSKSNFQPPKLKEKAKWSSTFHNFVKIALTKNPKKRPTADRLLSHSFVGQPGLSRSLAVELLDKVNNPDNHTHYSEVDDDDFEPHSVIRHTIRSTNRNIRAERTASEINFDKLQFEPPLRKETEARDEIPRINSYPEENLPDDEKCQTIKHFPDSQNRAPPAHRRQSIPVCGSQNDSSPVGNGDGMLKLIEENAEGSGQIPQLPRKKEKRDFPKPAINGLPPTPKVLMGACFSKVFDGCPLKINCATSWIHPDTKDQYIIFGTEEGIYTLNLNELHEATMEQLFPRKCTWLYVINNTLMSLSGKTFQLYSHNLIALFEQAKKTGLAAHIQTHRFPDKILPRKFALTTKIPDTKGCHKCCIVRNPYTGHKYLCGALQSGIVLLQWYEPMQKFMLIKHFDFPLPSPLNVFEMLVIPEQEYPMVCVAISKGTEPNQVVQFETINLNSASSWFTEIGAGNQQLDAIHVTQLERDTVLVCLDKFVKIVNLQGKLKSSKKLASELSFDFCIESVVCLQDSVLAFWKHGMQGKSFKSDEVTQEISDETRVFRLLGSDRVVVLESRPTENPTAHSNLYILAGHENSY</sequence>
<comment type="similarity">
    <text evidence="2 9">Belongs to the protein kinase superfamily. STE Ser/Thr protein kinase family. STE20 subfamily.</text>
</comment>
<evidence type="ECO:0000256" key="2">
    <source>
        <dbReference type="ARBA" id="ARBA00008874"/>
    </source>
</evidence>
<dbReference type="CDD" id="cd06613">
    <property type="entry name" value="STKc_MAP4K3_like"/>
    <property type="match status" value="1"/>
</dbReference>
<feature type="region of interest" description="Disordered" evidence="11">
    <location>
        <begin position="387"/>
        <end position="409"/>
    </location>
</feature>
<feature type="region of interest" description="Disordered" evidence="11">
    <location>
        <begin position="344"/>
        <end position="371"/>
    </location>
</feature>
<name>A0A8C0F697_BUBBB</name>
<evidence type="ECO:0000313" key="14">
    <source>
        <dbReference type="Ensembl" id="ENSBOBP00000013213.1"/>
    </source>
</evidence>
<keyword evidence="8 9" id="KW-0067">ATP-binding</keyword>
<dbReference type="SUPFAM" id="SSF56112">
    <property type="entry name" value="Protein kinase-like (PK-like)"/>
    <property type="match status" value="1"/>
</dbReference>
<dbReference type="PANTHER" id="PTHR48012">
    <property type="entry name" value="STERILE20-LIKE KINASE, ISOFORM B-RELATED"/>
    <property type="match status" value="1"/>
</dbReference>
<accession>A0A8C0F697</accession>
<comment type="function">
    <text evidence="9">Serine/threonine kinase that plays a role in the response to environmental stress. Appears to act upstream of the JUN N-terminal pathway.</text>
</comment>
<dbReference type="InterPro" id="IPR000719">
    <property type="entry name" value="Prot_kinase_dom"/>
</dbReference>
<dbReference type="GO" id="GO:0008349">
    <property type="term" value="F:MAP kinase kinase kinase kinase activity"/>
    <property type="evidence" value="ECO:0007669"/>
    <property type="project" value="InterPro"/>
</dbReference>
<feature type="domain" description="Protein kinase" evidence="12">
    <location>
        <begin position="1"/>
        <end position="239"/>
    </location>
</feature>
<evidence type="ECO:0000256" key="10">
    <source>
        <dbReference type="PIRSR" id="PIRSR038172-1"/>
    </source>
</evidence>
<evidence type="ECO:0000256" key="5">
    <source>
        <dbReference type="ARBA" id="ARBA00022679"/>
    </source>
</evidence>
<feature type="active site" description="Proton acceptor" evidence="10">
    <location>
        <position position="102"/>
    </location>
</feature>
<dbReference type="SMART" id="SM00036">
    <property type="entry name" value="CNH"/>
    <property type="match status" value="1"/>
</dbReference>
<evidence type="ECO:0000256" key="3">
    <source>
        <dbReference type="ARBA" id="ARBA00022527"/>
    </source>
</evidence>
<dbReference type="PROSITE" id="PS50219">
    <property type="entry name" value="CNH"/>
    <property type="match status" value="1"/>
</dbReference>
<protein>
    <recommendedName>
        <fullName evidence="9">Mitogen-activated protein kinase kinase kinase kinase</fullName>
        <ecNumber evidence="9">2.7.11.1</ecNumber>
    </recommendedName>
</protein>
<dbReference type="InterPro" id="IPR050629">
    <property type="entry name" value="STE20/SPS1-PAK"/>
</dbReference>
<dbReference type="Proteomes" id="UP000694567">
    <property type="component" value="Unplaced"/>
</dbReference>
<dbReference type="AlphaFoldDB" id="A0A8C0F697"/>
<dbReference type="InterPro" id="IPR021160">
    <property type="entry name" value="MAPKKKK"/>
</dbReference>
<dbReference type="EC" id="2.7.11.1" evidence="9"/>
<evidence type="ECO:0000256" key="11">
    <source>
        <dbReference type="SAM" id="MobiDB-lite"/>
    </source>
</evidence>
<evidence type="ECO:0000259" key="12">
    <source>
        <dbReference type="PROSITE" id="PS50011"/>
    </source>
</evidence>
<evidence type="ECO:0000313" key="15">
    <source>
        <dbReference type="Proteomes" id="UP000694567"/>
    </source>
</evidence>
<dbReference type="InterPro" id="IPR001180">
    <property type="entry name" value="CNH_dom"/>
</dbReference>
<organism evidence="14 15">
    <name type="scientific">Bubo bubo</name>
    <name type="common">Eurasian eagle-owl</name>
    <name type="synonym">Strix bubo</name>
    <dbReference type="NCBI Taxonomy" id="30461"/>
    <lineage>
        <taxon>Eukaryota</taxon>
        <taxon>Metazoa</taxon>
        <taxon>Chordata</taxon>
        <taxon>Craniata</taxon>
        <taxon>Vertebrata</taxon>
        <taxon>Euteleostomi</taxon>
        <taxon>Archelosauria</taxon>
        <taxon>Archosauria</taxon>
        <taxon>Dinosauria</taxon>
        <taxon>Saurischia</taxon>
        <taxon>Theropoda</taxon>
        <taxon>Coelurosauria</taxon>
        <taxon>Aves</taxon>
        <taxon>Neognathae</taxon>
        <taxon>Neoaves</taxon>
        <taxon>Telluraves</taxon>
        <taxon>Strigiformes</taxon>
        <taxon>Strigidae</taxon>
        <taxon>Bubo</taxon>
    </lineage>
</organism>
<keyword evidence="6 9" id="KW-0547">Nucleotide-binding</keyword>
<reference evidence="14" key="1">
    <citation type="submission" date="2025-08" db="UniProtKB">
        <authorList>
            <consortium name="Ensembl"/>
        </authorList>
    </citation>
    <scope>IDENTIFICATION</scope>
</reference>
<dbReference type="Gene3D" id="1.10.510.10">
    <property type="entry name" value="Transferase(Phosphotransferase) domain 1"/>
    <property type="match status" value="1"/>
</dbReference>
<dbReference type="InterPro" id="IPR011009">
    <property type="entry name" value="Kinase-like_dom_sf"/>
</dbReference>
<comment type="catalytic activity">
    <reaction evidence="9">
        <text>L-threonyl-[protein] + ATP = O-phospho-L-threonyl-[protein] + ADP + H(+)</text>
        <dbReference type="Rhea" id="RHEA:46608"/>
        <dbReference type="Rhea" id="RHEA-COMP:11060"/>
        <dbReference type="Rhea" id="RHEA-COMP:11605"/>
        <dbReference type="ChEBI" id="CHEBI:15378"/>
        <dbReference type="ChEBI" id="CHEBI:30013"/>
        <dbReference type="ChEBI" id="CHEBI:30616"/>
        <dbReference type="ChEBI" id="CHEBI:61977"/>
        <dbReference type="ChEBI" id="CHEBI:456216"/>
        <dbReference type="EC" id="2.7.11.1"/>
    </reaction>
</comment>
<evidence type="ECO:0000259" key="13">
    <source>
        <dbReference type="PROSITE" id="PS50219"/>
    </source>
</evidence>
<dbReference type="PIRSF" id="PIRSF038172">
    <property type="entry name" value="MAPKKKK"/>
    <property type="match status" value="1"/>
</dbReference>
<dbReference type="PROSITE" id="PS50011">
    <property type="entry name" value="PROTEIN_KINASE_DOM"/>
    <property type="match status" value="1"/>
</dbReference>
<dbReference type="Pfam" id="PF00780">
    <property type="entry name" value="CNH"/>
    <property type="match status" value="1"/>
</dbReference>
<dbReference type="GO" id="GO:0005737">
    <property type="term" value="C:cytoplasm"/>
    <property type="evidence" value="ECO:0007669"/>
    <property type="project" value="TreeGrafter"/>
</dbReference>